<dbReference type="SUPFAM" id="SSF52540">
    <property type="entry name" value="P-loop containing nucleoside triphosphate hydrolases"/>
    <property type="match status" value="1"/>
</dbReference>
<dbReference type="GO" id="GO:0016887">
    <property type="term" value="F:ATP hydrolysis activity"/>
    <property type="evidence" value="ECO:0007669"/>
    <property type="project" value="InterPro"/>
</dbReference>
<evidence type="ECO:0000256" key="6">
    <source>
        <dbReference type="ARBA" id="ARBA00023125"/>
    </source>
</evidence>
<dbReference type="GO" id="GO:0003677">
    <property type="term" value="F:DNA binding"/>
    <property type="evidence" value="ECO:0007669"/>
    <property type="project" value="UniProtKB-UniRule"/>
</dbReference>
<evidence type="ECO:0000256" key="5">
    <source>
        <dbReference type="ARBA" id="ARBA00023054"/>
    </source>
</evidence>
<comment type="subunit">
    <text evidence="7">Homodimer.</text>
</comment>
<dbReference type="InterPro" id="IPR036277">
    <property type="entry name" value="SMC_hinge_sf"/>
</dbReference>
<evidence type="ECO:0000256" key="3">
    <source>
        <dbReference type="ARBA" id="ARBA00022741"/>
    </source>
</evidence>
<comment type="domain">
    <text evidence="7">Contains large globular domains required for ATP hydrolysis at each terminus and a third globular domain forming a flexible hinge near the middle of the molecule. These domains are separated by coiled-coil structures.</text>
</comment>
<dbReference type="Gene3D" id="3.40.50.300">
    <property type="entry name" value="P-loop containing nucleotide triphosphate hydrolases"/>
    <property type="match status" value="2"/>
</dbReference>
<dbReference type="CDD" id="cd03278">
    <property type="entry name" value="ABC_SMC_barmotin"/>
    <property type="match status" value="2"/>
</dbReference>
<name>A0A2K9EER0_9FIRM</name>
<comment type="subcellular location">
    <subcellularLocation>
        <location evidence="1 7">Cytoplasm</location>
    </subcellularLocation>
</comment>
<dbReference type="SUPFAM" id="SSF75553">
    <property type="entry name" value="Smc hinge domain"/>
    <property type="match status" value="1"/>
</dbReference>
<dbReference type="Gene3D" id="3.30.70.1620">
    <property type="match status" value="1"/>
</dbReference>
<dbReference type="GO" id="GO:0005694">
    <property type="term" value="C:chromosome"/>
    <property type="evidence" value="ECO:0007669"/>
    <property type="project" value="InterPro"/>
</dbReference>
<dbReference type="InterPro" id="IPR024704">
    <property type="entry name" value="SMC"/>
</dbReference>
<feature type="coiled-coil region" evidence="7">
    <location>
        <begin position="679"/>
        <end position="713"/>
    </location>
</feature>
<comment type="similarity">
    <text evidence="7">Belongs to the SMC family.</text>
</comment>
<accession>A0A2K9EER0</accession>
<evidence type="ECO:0000256" key="2">
    <source>
        <dbReference type="ARBA" id="ARBA00022490"/>
    </source>
</evidence>
<keyword evidence="3 7" id="KW-0547">Nucleotide-binding</keyword>
<dbReference type="InterPro" id="IPR027417">
    <property type="entry name" value="P-loop_NTPase"/>
</dbReference>
<keyword evidence="6 7" id="KW-0238">DNA-binding</keyword>
<keyword evidence="2 7" id="KW-0963">Cytoplasm</keyword>
<dbReference type="EMBL" id="CP025197">
    <property type="protein sequence ID" value="AUG57695.1"/>
    <property type="molecule type" value="Genomic_DNA"/>
</dbReference>
<dbReference type="Gene3D" id="1.20.1060.20">
    <property type="match status" value="1"/>
</dbReference>
<keyword evidence="5 7" id="KW-0175">Coiled coil</keyword>
<dbReference type="Gene3D" id="1.10.287.1490">
    <property type="match status" value="1"/>
</dbReference>
<dbReference type="Pfam" id="PF06470">
    <property type="entry name" value="SMC_hinge"/>
    <property type="match status" value="1"/>
</dbReference>
<dbReference type="InterPro" id="IPR011890">
    <property type="entry name" value="SMC_prok"/>
</dbReference>
<evidence type="ECO:0000256" key="1">
    <source>
        <dbReference type="ARBA" id="ARBA00004496"/>
    </source>
</evidence>
<gene>
    <name evidence="9" type="primary">smc2</name>
    <name evidence="7" type="synonym">smc</name>
    <name evidence="9" type="ORF">HVS_08945</name>
</gene>
<evidence type="ECO:0000256" key="4">
    <source>
        <dbReference type="ARBA" id="ARBA00022840"/>
    </source>
</evidence>
<dbReference type="PANTHER" id="PTHR43977">
    <property type="entry name" value="STRUCTURAL MAINTENANCE OF CHROMOSOMES PROTEIN 3"/>
    <property type="match status" value="1"/>
</dbReference>
<sequence length="1190" mass="137728">MHLKRLEVQGFKSFAEKIVLEFNSGITAVVGPNGSGKSNISDAIRWVLGEQSAKTLRGGKMEDVIFAGTEHRKPLGFAEVSLCFDNTDRTLPIDYSEVIVTRRVYRSGESEYKINKTNCRLKDITELFLDTGIGKDGYSIIGQGRVDEILSTKSEERRHIFEEASGIMKYKIKKQEAEKKLEMTSQNLLRINDIILELESQLEPLKEQADKAKRYLSLRDDLKELEVSVYVENISKLKSKMQEIENHYTTIKNHIDTESKKLEEITMLNQKKSHTLKDLDEKLERAKEKYYSLEGNLERCSSEIKLNEEKKINLKININRLNDEISEINKRIEELCDEEKERKEKVSYLKDRYLEFNKKLEEYNKKLKSLLDNLSEDEKYIEKLKENIMNKFDLQGDKKSQANNVKNHIEIIQKRQNSIENELKGLSLEKDGECIKLKDLKESISNTENLIINLREKINDYKNKKTSVNNELEKLKEKQNNLRSEIHVKVSRHKMLSNMESNLEGYTRSVKMVLKACKESSEFGQGIHGALVQLINVEKRYETAIEMSLGGALQNIVTSTEEDAKRAIGFLKKNQIGRATFLPISSVKGRYFDERVLDELKRQEGFIGVASDLVNVDSLYRGIILSFLGRVVVVDNLDSGIKIARRFNYAFKIVTLDGDIISSTGSMSGGSKNTKESGILSRNREIAELKEVIEKLKEDEKNLENKITGLSKILNTLIEDISIEEENLRNKEHLKIRDESHLMQIEENIKRIESKEDMLKQEIVQLKKQEENTQKELYKYLEELKEIEEDIKNTKEIVAEYEVKHKENQYFKDLINEDITQCKISINSIKDNIQGVEDALERILKEKDNLKNSIEMKSLEKENSYKEIQSLDEKNEGLRNLIKGYEEEKTGKTLEIDRIIEEKKVLEEESSDIIEKIAKINKDIISLKEEYGRLEVRKAKIESEMEAMQNRMWDEYELTYTNALEIKKDVDNINKAQKRINELRNEIKELGYVNVAAIEEYIKTKERYEFMSVQRDDMENAKEKLQKVINEMVSIMKRQFMEQFKRINESFNTVFRELFDGGHAELILVDKENVLESGIEIEVQPPGKKLQNLMLLSGGEKAFTAIALLFAILRLNPTPFCVLDEIEAALDDANVYKFAQYLKKYSTSTQFAVITHRKGTMEIADTLYGVTMEEQGVSKVVSLKMGDTIN</sequence>
<evidence type="ECO:0000256" key="7">
    <source>
        <dbReference type="HAMAP-Rule" id="MF_01894"/>
    </source>
</evidence>
<dbReference type="GO" id="GO:0006260">
    <property type="term" value="P:DNA replication"/>
    <property type="evidence" value="ECO:0007669"/>
    <property type="project" value="UniProtKB-UniRule"/>
</dbReference>
<keyword evidence="4 7" id="KW-0067">ATP-binding</keyword>
<dbReference type="AlphaFoldDB" id="A0A2K9EER0"/>
<proteinExistence type="inferred from homology"/>
<dbReference type="GO" id="GO:0005737">
    <property type="term" value="C:cytoplasm"/>
    <property type="evidence" value="ECO:0007669"/>
    <property type="project" value="UniProtKB-SubCell"/>
</dbReference>
<comment type="function">
    <text evidence="7">Required for chromosome condensation and partitioning.</text>
</comment>
<keyword evidence="10" id="KW-1185">Reference proteome</keyword>
<dbReference type="GO" id="GO:0007059">
    <property type="term" value="P:chromosome segregation"/>
    <property type="evidence" value="ECO:0007669"/>
    <property type="project" value="UniProtKB-UniRule"/>
</dbReference>
<evidence type="ECO:0000259" key="8">
    <source>
        <dbReference type="SMART" id="SM00968"/>
    </source>
</evidence>
<feature type="coiled-coil region" evidence="7">
    <location>
        <begin position="167"/>
        <end position="485"/>
    </location>
</feature>
<dbReference type="InterPro" id="IPR010935">
    <property type="entry name" value="SMC_hinge"/>
</dbReference>
<dbReference type="FunFam" id="3.40.50.300:FF:000901">
    <property type="entry name" value="Chromosome partition protein Smc"/>
    <property type="match status" value="1"/>
</dbReference>
<protein>
    <recommendedName>
        <fullName evidence="7">Chromosome partition protein Smc</fullName>
    </recommendedName>
</protein>
<feature type="domain" description="SMC hinge" evidence="8">
    <location>
        <begin position="525"/>
        <end position="644"/>
    </location>
</feature>
<feature type="coiled-coil region" evidence="7">
    <location>
        <begin position="742"/>
        <end position="1038"/>
    </location>
</feature>
<reference evidence="9 10" key="1">
    <citation type="submission" date="2017-12" db="EMBL/GenBank/DDBJ databases">
        <title>Complete genome sequence of Herbivorax saccincola GGR1, a novel Cellulosome-producing hydrolytic bacterium in a thermophilic biogas plant, established by Illumina and Nanopore MinION sequencing.</title>
        <authorList>
            <person name="Pechtl A."/>
            <person name="Ruckert C."/>
            <person name="Koeck D.E."/>
            <person name="Maus I."/>
            <person name="Winkler A."/>
            <person name="Kalinowski J."/>
            <person name="Puhler A."/>
            <person name="Schwarz W.W."/>
            <person name="Zverlov V.V."/>
            <person name="Schluter A."/>
            <person name="Liebl W."/>
        </authorList>
    </citation>
    <scope>NUCLEOTIDE SEQUENCE [LARGE SCALE GENOMIC DNA]</scope>
    <source>
        <strain evidence="10">SR1</strain>
    </source>
</reference>
<dbReference type="RefSeq" id="WP_101301352.1">
    <property type="nucleotide sequence ID" value="NZ_CP025197.1"/>
</dbReference>
<dbReference type="GO" id="GO:0007062">
    <property type="term" value="P:sister chromatid cohesion"/>
    <property type="evidence" value="ECO:0007669"/>
    <property type="project" value="InterPro"/>
</dbReference>
<organism evidence="9 10">
    <name type="scientific">Acetivibrio saccincola</name>
    <dbReference type="NCBI Taxonomy" id="1677857"/>
    <lineage>
        <taxon>Bacteria</taxon>
        <taxon>Bacillati</taxon>
        <taxon>Bacillota</taxon>
        <taxon>Clostridia</taxon>
        <taxon>Eubacteriales</taxon>
        <taxon>Oscillospiraceae</taxon>
        <taxon>Acetivibrio</taxon>
    </lineage>
</organism>
<dbReference type="PIRSF" id="PIRSF005719">
    <property type="entry name" value="SMC"/>
    <property type="match status" value="1"/>
</dbReference>
<feature type="binding site" evidence="7">
    <location>
        <begin position="32"/>
        <end position="39"/>
    </location>
    <ligand>
        <name>ATP</name>
        <dbReference type="ChEBI" id="CHEBI:30616"/>
    </ligand>
</feature>
<dbReference type="Pfam" id="PF02463">
    <property type="entry name" value="SMC_N"/>
    <property type="match status" value="1"/>
</dbReference>
<dbReference type="HAMAP" id="MF_01894">
    <property type="entry name" value="Smc_prok"/>
    <property type="match status" value="1"/>
</dbReference>
<dbReference type="GO" id="GO:0030261">
    <property type="term" value="P:chromosome condensation"/>
    <property type="evidence" value="ECO:0007669"/>
    <property type="project" value="InterPro"/>
</dbReference>
<evidence type="ECO:0000313" key="10">
    <source>
        <dbReference type="Proteomes" id="UP000233534"/>
    </source>
</evidence>
<dbReference type="InterPro" id="IPR003395">
    <property type="entry name" value="RecF/RecN/SMC_N"/>
</dbReference>
<dbReference type="NCBIfam" id="TIGR02168">
    <property type="entry name" value="SMC_prok_B"/>
    <property type="match status" value="1"/>
</dbReference>
<dbReference type="Gene3D" id="6.10.140.1720">
    <property type="match status" value="1"/>
</dbReference>
<dbReference type="SMART" id="SM00968">
    <property type="entry name" value="SMC_hinge"/>
    <property type="match status" value="1"/>
</dbReference>
<evidence type="ECO:0000313" key="9">
    <source>
        <dbReference type="EMBL" id="AUG57695.1"/>
    </source>
</evidence>
<dbReference type="KEGG" id="hsc:HVS_08945"/>
<dbReference type="Proteomes" id="UP000233534">
    <property type="component" value="Chromosome"/>
</dbReference>
<dbReference type="FunFam" id="3.40.50.300:FF:000984">
    <property type="entry name" value="Chromosome partition protein Smc"/>
    <property type="match status" value="1"/>
</dbReference>
<dbReference type="GO" id="GO:0005524">
    <property type="term" value="F:ATP binding"/>
    <property type="evidence" value="ECO:0007669"/>
    <property type="project" value="UniProtKB-UniRule"/>
</dbReference>